<evidence type="ECO:0000256" key="10">
    <source>
        <dbReference type="ARBA" id="ARBA00022729"/>
    </source>
</evidence>
<keyword evidence="7 23" id="KW-0645">Protease</keyword>
<dbReference type="PANTHER" id="PTHR11889:SF39">
    <property type="entry name" value="INDIAN HEDGEHOG PROTEIN"/>
    <property type="match status" value="1"/>
</dbReference>
<protein>
    <recommendedName>
        <fullName evidence="23">Hedgehog protein</fullName>
    </recommendedName>
</protein>
<comment type="function">
    <molecule>Protein hedgehog</molecule>
    <text evidence="23">The C-terminal part of the hedgehog protein precursor displays an autoproteolysis activity that results in the cleavage of the full-length protein into two parts (N-product and C-product). In addition, the C-terminal part displays a cholesterol transferase activity that results by the covalent attachment of a cholesterol moiety to the C-terminal of the newly generated N-product.</text>
</comment>
<dbReference type="GO" id="GO:0048731">
    <property type="term" value="P:system development"/>
    <property type="evidence" value="ECO:0007669"/>
    <property type="project" value="UniProtKB-ARBA"/>
</dbReference>
<evidence type="ECO:0000256" key="12">
    <source>
        <dbReference type="ARBA" id="ARBA00022813"/>
    </source>
</evidence>
<evidence type="ECO:0000256" key="21">
    <source>
        <dbReference type="ARBA" id="ARBA00046976"/>
    </source>
</evidence>
<dbReference type="GO" id="GO:0005886">
    <property type="term" value="C:plasma membrane"/>
    <property type="evidence" value="ECO:0007669"/>
    <property type="project" value="UniProtKB-SubCell"/>
</dbReference>
<dbReference type="PRINTS" id="PR00632">
    <property type="entry name" value="SONICHHOG"/>
</dbReference>
<dbReference type="Proteomes" id="UP000324632">
    <property type="component" value="Chromosome 13"/>
</dbReference>
<keyword evidence="9" id="KW-0479">Metal-binding</keyword>
<dbReference type="PANTHER" id="PTHR11889">
    <property type="entry name" value="HEDGEHOG"/>
    <property type="match status" value="1"/>
</dbReference>
<dbReference type="SMART" id="SM00305">
    <property type="entry name" value="HintC"/>
    <property type="match status" value="1"/>
</dbReference>
<evidence type="ECO:0000256" key="5">
    <source>
        <dbReference type="ARBA" id="ARBA00022475"/>
    </source>
</evidence>
<evidence type="ECO:0000256" key="8">
    <source>
        <dbReference type="ARBA" id="ARBA00022679"/>
    </source>
</evidence>
<comment type="catalytic activity">
    <reaction evidence="22">
        <text>glycyl-L-cysteinyl-[protein] + cholesterol + H(+) = [protein]-C-terminal glycyl cholesterol ester + N-terminal L-cysteinyl-[protein]</text>
        <dbReference type="Rhea" id="RHEA:59504"/>
        <dbReference type="Rhea" id="RHEA-COMP:12707"/>
        <dbReference type="Rhea" id="RHEA-COMP:15369"/>
        <dbReference type="Rhea" id="RHEA-COMP:15374"/>
        <dbReference type="ChEBI" id="CHEBI:15378"/>
        <dbReference type="ChEBI" id="CHEBI:16113"/>
        <dbReference type="ChEBI" id="CHEBI:65250"/>
        <dbReference type="ChEBI" id="CHEBI:143135"/>
        <dbReference type="ChEBI" id="CHEBI:143140"/>
    </reaction>
    <physiologicalReaction direction="left-to-right" evidence="22">
        <dbReference type="Rhea" id="RHEA:59505"/>
    </physiologicalReaction>
</comment>
<dbReference type="GO" id="GO:0016740">
    <property type="term" value="F:transferase activity"/>
    <property type="evidence" value="ECO:0007669"/>
    <property type="project" value="UniProtKB-KW"/>
</dbReference>
<evidence type="ECO:0000256" key="17">
    <source>
        <dbReference type="ARBA" id="ARBA00023136"/>
    </source>
</evidence>
<evidence type="ECO:0000259" key="25">
    <source>
        <dbReference type="SMART" id="SM00305"/>
    </source>
</evidence>
<comment type="subunit">
    <text evidence="21">Interacts with BOC and CDON. Interacts with PTCH1. Interacts with glypican GPC3.</text>
</comment>
<evidence type="ECO:0000313" key="27">
    <source>
        <dbReference type="EMBL" id="KAA0713348.1"/>
    </source>
</evidence>
<dbReference type="GO" id="GO:0000139">
    <property type="term" value="C:Golgi membrane"/>
    <property type="evidence" value="ECO:0007669"/>
    <property type="project" value="UniProtKB-SubCell"/>
</dbReference>
<evidence type="ECO:0000256" key="6">
    <source>
        <dbReference type="ARBA" id="ARBA00022525"/>
    </source>
</evidence>
<dbReference type="GO" id="GO:0005789">
    <property type="term" value="C:endoplasmic reticulum membrane"/>
    <property type="evidence" value="ECO:0007669"/>
    <property type="project" value="UniProtKB-SubCell"/>
</dbReference>
<dbReference type="InterPro" id="IPR003587">
    <property type="entry name" value="Hint_dom_N"/>
</dbReference>
<reference evidence="27 28" key="1">
    <citation type="journal article" date="2019" name="Mol. Ecol. Resour.">
        <title>Chromosome-level genome assembly of Triplophysa tibetana, a fish adapted to the harsh high-altitude environment of the Tibetan Plateau.</title>
        <authorList>
            <person name="Yang X."/>
            <person name="Liu H."/>
            <person name="Ma Z."/>
            <person name="Zou Y."/>
            <person name="Zou M."/>
            <person name="Mao Y."/>
            <person name="Li X."/>
            <person name="Wang H."/>
            <person name="Chen T."/>
            <person name="Wang W."/>
            <person name="Yang R."/>
        </authorList>
    </citation>
    <scope>NUCLEOTIDE SEQUENCE [LARGE SCALE GENOMIC DNA]</scope>
    <source>
        <strain evidence="27">TTIB1903HZAU</strain>
        <tissue evidence="27">Muscle</tissue>
    </source>
</reference>
<dbReference type="InterPro" id="IPR050387">
    <property type="entry name" value="Hedgehog_Signaling"/>
</dbReference>
<dbReference type="GO" id="GO:0016540">
    <property type="term" value="P:protein autoprocessing"/>
    <property type="evidence" value="ECO:0007669"/>
    <property type="project" value="InterPro"/>
</dbReference>
<dbReference type="FunFam" id="2.170.16.10:FF:000001">
    <property type="entry name" value="Indian hedgehog"/>
    <property type="match status" value="1"/>
</dbReference>
<keyword evidence="14" id="KW-0862">Zinc</keyword>
<evidence type="ECO:0000256" key="11">
    <source>
        <dbReference type="ARBA" id="ARBA00022801"/>
    </source>
</evidence>
<keyword evidence="6" id="KW-0964">Secreted</keyword>
<evidence type="ECO:0000313" key="28">
    <source>
        <dbReference type="Proteomes" id="UP000324632"/>
    </source>
</evidence>
<evidence type="ECO:0000256" key="7">
    <source>
        <dbReference type="ARBA" id="ARBA00022670"/>
    </source>
</evidence>
<keyword evidence="5 23" id="KW-1003">Cell membrane</keyword>
<dbReference type="GO" id="GO:0005615">
    <property type="term" value="C:extracellular space"/>
    <property type="evidence" value="ECO:0007669"/>
    <property type="project" value="TreeGrafter"/>
</dbReference>
<evidence type="ECO:0000256" key="20">
    <source>
        <dbReference type="ARBA" id="ARBA00034131"/>
    </source>
</evidence>
<comment type="similarity">
    <text evidence="3 23">Belongs to the hedgehog family.</text>
</comment>
<gene>
    <name evidence="27" type="ORF">E1301_Tti009232</name>
</gene>
<dbReference type="Gene3D" id="2.170.16.10">
    <property type="entry name" value="Hedgehog/Intein (Hint) domain"/>
    <property type="match status" value="1"/>
</dbReference>
<evidence type="ECO:0000256" key="18">
    <source>
        <dbReference type="ARBA" id="ARBA00023139"/>
    </source>
</evidence>
<evidence type="ECO:0000256" key="14">
    <source>
        <dbReference type="ARBA" id="ARBA00022833"/>
    </source>
</evidence>
<evidence type="ECO:0000256" key="19">
    <source>
        <dbReference type="ARBA" id="ARBA00023288"/>
    </source>
</evidence>
<dbReference type="InterPro" id="IPR001767">
    <property type="entry name" value="Hedgehog_Hint"/>
</dbReference>
<dbReference type="GO" id="GO:0007267">
    <property type="term" value="P:cell-cell signaling"/>
    <property type="evidence" value="ECO:0007669"/>
    <property type="project" value="InterPro"/>
</dbReference>
<name>A0A5A9NUZ0_9TELE</name>
<comment type="caution">
    <text evidence="27">The sequence shown here is derived from an EMBL/GenBank/DDBJ whole genome shotgun (WGS) entry which is preliminary data.</text>
</comment>
<dbReference type="InterPro" id="IPR009045">
    <property type="entry name" value="Zn_M74/Hedgehog-like"/>
</dbReference>
<dbReference type="InterPro" id="IPR003586">
    <property type="entry name" value="Hint_dom_C"/>
</dbReference>
<keyword evidence="16 23" id="KW-0333">Golgi apparatus</keyword>
<comment type="subcellular location">
    <subcellularLocation>
        <location evidence="1">Endoplasmic reticulum membrane</location>
    </subcellularLocation>
    <subcellularLocation>
        <location evidence="2">Secreted</location>
    </subcellularLocation>
</comment>
<feature type="domain" description="Hint" evidence="26">
    <location>
        <begin position="270"/>
        <end position="384"/>
    </location>
</feature>
<dbReference type="GO" id="GO:0016539">
    <property type="term" value="P:intein-mediated protein splicing"/>
    <property type="evidence" value="ECO:0007669"/>
    <property type="project" value="InterPro"/>
</dbReference>
<accession>A0A5A9NUZ0</accession>
<feature type="domain" description="Hint" evidence="25">
    <location>
        <begin position="388"/>
        <end position="434"/>
    </location>
</feature>
<keyword evidence="17 23" id="KW-0472">Membrane</keyword>
<evidence type="ECO:0000256" key="3">
    <source>
        <dbReference type="ARBA" id="ARBA00010649"/>
    </source>
</evidence>
<evidence type="ECO:0000256" key="23">
    <source>
        <dbReference type="RuleBase" id="RU280812"/>
    </source>
</evidence>
<feature type="signal peptide" evidence="24">
    <location>
        <begin position="1"/>
        <end position="23"/>
    </location>
</feature>
<dbReference type="GO" id="GO:0010468">
    <property type="term" value="P:regulation of gene expression"/>
    <property type="evidence" value="ECO:0007669"/>
    <property type="project" value="TreeGrafter"/>
</dbReference>
<keyword evidence="28" id="KW-1185">Reference proteome</keyword>
<dbReference type="FunFam" id="3.30.1380.10:FF:000005">
    <property type="entry name" value="Sonic hedgehog signaling molecule"/>
    <property type="match status" value="1"/>
</dbReference>
<dbReference type="SUPFAM" id="SSF51294">
    <property type="entry name" value="Hedgehog/intein (Hint) domain"/>
    <property type="match status" value="1"/>
</dbReference>
<evidence type="ECO:0000256" key="22">
    <source>
        <dbReference type="ARBA" id="ARBA00048589"/>
    </source>
</evidence>
<feature type="chain" id="PRO_5022977321" description="Hedgehog protein" evidence="24">
    <location>
        <begin position="24"/>
        <end position="492"/>
    </location>
</feature>
<keyword evidence="10 23" id="KW-0732">Signal</keyword>
<dbReference type="Pfam" id="PF01079">
    <property type="entry name" value="Hint"/>
    <property type="match status" value="1"/>
</dbReference>
<dbReference type="GO" id="GO:0007224">
    <property type="term" value="P:smoothened signaling pathway"/>
    <property type="evidence" value="ECO:0007669"/>
    <property type="project" value="TreeGrafter"/>
</dbReference>
<organism evidence="27 28">
    <name type="scientific">Triplophysa tibetana</name>
    <dbReference type="NCBI Taxonomy" id="1572043"/>
    <lineage>
        <taxon>Eukaryota</taxon>
        <taxon>Metazoa</taxon>
        <taxon>Chordata</taxon>
        <taxon>Craniata</taxon>
        <taxon>Vertebrata</taxon>
        <taxon>Euteleostomi</taxon>
        <taxon>Actinopterygii</taxon>
        <taxon>Neopterygii</taxon>
        <taxon>Teleostei</taxon>
        <taxon>Ostariophysi</taxon>
        <taxon>Cypriniformes</taxon>
        <taxon>Nemacheilidae</taxon>
        <taxon>Triplophysa</taxon>
    </lineage>
</organism>
<proteinExistence type="inferred from homology"/>
<dbReference type="GO" id="GO:0008233">
    <property type="term" value="F:peptidase activity"/>
    <property type="evidence" value="ECO:0007669"/>
    <property type="project" value="UniProtKB-UniRule"/>
</dbReference>
<dbReference type="AlphaFoldDB" id="A0A5A9NUZ0"/>
<keyword evidence="13 23" id="KW-0256">Endoplasmic reticulum</keyword>
<dbReference type="SUPFAM" id="SSF55166">
    <property type="entry name" value="Hedgehog/DD-peptidase"/>
    <property type="match status" value="2"/>
</dbReference>
<evidence type="ECO:0000256" key="15">
    <source>
        <dbReference type="ARBA" id="ARBA00022837"/>
    </source>
</evidence>
<keyword evidence="12 23" id="KW-0068">Autocatalytic cleavage</keyword>
<evidence type="ECO:0000256" key="16">
    <source>
        <dbReference type="ARBA" id="ARBA00023034"/>
    </source>
</evidence>
<evidence type="ECO:0000256" key="13">
    <source>
        <dbReference type="ARBA" id="ARBA00022824"/>
    </source>
</evidence>
<dbReference type="EMBL" id="SOYY01000013">
    <property type="protein sequence ID" value="KAA0713348.1"/>
    <property type="molecule type" value="Genomic_DNA"/>
</dbReference>
<evidence type="ECO:0000256" key="2">
    <source>
        <dbReference type="ARBA" id="ARBA00004613"/>
    </source>
</evidence>
<comment type="function">
    <molecule>Protein hedgehog N-product</molecule>
    <text evidence="23">The dually lipidated hedgehog protein N-product is a morphogen which is essential for a variety of patterning events during development.</text>
</comment>
<keyword evidence="15" id="KW-0106">Calcium</keyword>
<evidence type="ECO:0000259" key="26">
    <source>
        <dbReference type="SMART" id="SM00306"/>
    </source>
</evidence>
<dbReference type="InterPro" id="IPR000320">
    <property type="entry name" value="Hedgehog_signalling_dom"/>
</dbReference>
<evidence type="ECO:0000256" key="1">
    <source>
        <dbReference type="ARBA" id="ARBA00004586"/>
    </source>
</evidence>
<dbReference type="GO" id="GO:0005509">
    <property type="term" value="F:calcium ion binding"/>
    <property type="evidence" value="ECO:0007669"/>
    <property type="project" value="TreeGrafter"/>
</dbReference>
<dbReference type="CDD" id="cd00081">
    <property type="entry name" value="Hint"/>
    <property type="match status" value="1"/>
</dbReference>
<sequence length="492" mass="54839">MRLSIAVALLTGCILSFSQLCDSCGPGRGYGKRRTPRKLTPLAYKQFSPNVAEKMLGASGRYEGKITRSSERFKELTPNYNPDIDFKNEEKTGADRMMTQVRQTLTIQVIKAHGGGLLLYFNLSLLKLCEETKTLFAHIQRNVESMWRVFSIHYSVHQNTETPETFLIIYWVGKRCKDKLNSLAISVMNLWPGVRLRVTEGWDEDGHHSEESLHYEGRAVDITTSDRDRSKYAMLARLAVEAGFDWVYYESKGHIHCSVKSDNSVAVKTGGCFPGGALVTTEDGTQKPIRQLRSGDRVLASAGSDGSGDLIYSDVLTFLDRSPITQKPFYVMSTEDGASVSLTAAHLLFVWVGNCSGDEHPTTGALRTIYASDAHAGQCLLTVDQRHRGGLRRSVSRITRVEVQEDQGAYAPLTAHGTLVVNGVMTSCYAVVNRQQLAHWAFAPLRLLYKWTGPDHNNKTGLHWYSRVLLSVGSLLLDSELVHPWALEGHER</sequence>
<keyword evidence="11 23" id="KW-0378">Hydrolase</keyword>
<dbReference type="SMART" id="SM00306">
    <property type="entry name" value="HintN"/>
    <property type="match status" value="1"/>
</dbReference>
<dbReference type="GO" id="GO:0001708">
    <property type="term" value="P:cell fate specification"/>
    <property type="evidence" value="ECO:0007669"/>
    <property type="project" value="TreeGrafter"/>
</dbReference>
<dbReference type="InterPro" id="IPR001657">
    <property type="entry name" value="Hedgehog"/>
</dbReference>
<evidence type="ECO:0000256" key="9">
    <source>
        <dbReference type="ARBA" id="ARBA00022723"/>
    </source>
</evidence>
<dbReference type="InterPro" id="IPR006141">
    <property type="entry name" value="Intein_N"/>
</dbReference>
<dbReference type="InterPro" id="IPR036844">
    <property type="entry name" value="Hint_dom_sf"/>
</dbReference>
<dbReference type="PROSITE" id="PS50817">
    <property type="entry name" value="INTEIN_N_TER"/>
    <property type="match status" value="1"/>
</dbReference>
<keyword evidence="8" id="KW-0808">Transferase</keyword>
<keyword evidence="19" id="KW-0449">Lipoprotein</keyword>
<evidence type="ECO:0000256" key="4">
    <source>
        <dbReference type="ARBA" id="ARBA00022473"/>
    </source>
</evidence>
<dbReference type="Gene3D" id="3.30.1380.10">
    <property type="match status" value="2"/>
</dbReference>
<keyword evidence="18" id="KW-0564">Palmitate</keyword>
<comment type="subunit">
    <text evidence="20">Multimer.</text>
</comment>
<dbReference type="GO" id="GO:0005113">
    <property type="term" value="F:patched binding"/>
    <property type="evidence" value="ECO:0007669"/>
    <property type="project" value="TreeGrafter"/>
</dbReference>
<dbReference type="Pfam" id="PF01085">
    <property type="entry name" value="HH_signal"/>
    <property type="match status" value="2"/>
</dbReference>
<keyword evidence="4 23" id="KW-0217">Developmental protein</keyword>
<evidence type="ECO:0000256" key="24">
    <source>
        <dbReference type="SAM" id="SignalP"/>
    </source>
</evidence>
<comment type="subcellular location">
    <molecule>Sonic hedgehog protein</molecule>
    <subcellularLocation>
        <location evidence="23">Endoplasmic reticulum membrane</location>
    </subcellularLocation>
    <subcellularLocation>
        <location evidence="23">Golgi apparatus membrane</location>
    </subcellularLocation>
</comment>
<comment type="subcellular location">
    <molecule>Protein hedgehog N-product</molecule>
    <subcellularLocation>
        <location evidence="23">Cell membrane</location>
        <topology evidence="23">Lipid-anchor</topology>
    </subcellularLocation>
</comment>